<reference evidence="8 9" key="1">
    <citation type="journal article" date="2010" name="J. Bacteriol.">
        <title>Genome sequences of Oceanicola granulosus HTCC2516(T) and Oceanicola batsensis HTCC2597(TDelta).</title>
        <authorList>
            <person name="Thrash J.C."/>
            <person name="Cho J.C."/>
            <person name="Vergin K.L."/>
            <person name="Giovannoni S.J."/>
        </authorList>
    </citation>
    <scope>NUCLEOTIDE SEQUENCE [LARGE SCALE GENOMIC DNA]</scope>
    <source>
        <strain evidence="9">ATCC BAA-861 / DSM 15982 / KCTC 12143 / HTCC2516</strain>
    </source>
</reference>
<comment type="cofactor">
    <cofactor evidence="4">
        <name>FAD</name>
        <dbReference type="ChEBI" id="CHEBI:57692"/>
    </cofactor>
    <text evidence="4">Binds 1 FAD per subunit.</text>
</comment>
<dbReference type="RefSeq" id="WP_007256570.1">
    <property type="nucleotide sequence ID" value="NZ_CH724108.1"/>
</dbReference>
<dbReference type="InterPro" id="IPR005101">
    <property type="entry name" value="Cryptochr/Photolyase_FAD-bd"/>
</dbReference>
<feature type="binding site" evidence="4">
    <location>
        <position position="223"/>
    </location>
    <ligand>
        <name>FAD</name>
        <dbReference type="ChEBI" id="CHEBI:57692"/>
    </ligand>
</feature>
<dbReference type="OrthoDB" id="9772484at2"/>
<feature type="binding site" evidence="4">
    <location>
        <begin position="372"/>
        <end position="374"/>
    </location>
    <ligand>
        <name>FAD</name>
        <dbReference type="ChEBI" id="CHEBI:57692"/>
    </ligand>
</feature>
<feature type="site" description="Electron transfer via tryptophanyl radical" evidence="5">
    <location>
        <position position="359"/>
    </location>
</feature>
<dbReference type="Gene3D" id="1.10.579.10">
    <property type="entry name" value="DNA Cyclobutane Dipyrimidine Photolyase, subunit A, domain 3"/>
    <property type="match status" value="1"/>
</dbReference>
<dbReference type="InterPro" id="IPR036134">
    <property type="entry name" value="Crypto/Photolyase_FAD-like_sf"/>
</dbReference>
<dbReference type="PRINTS" id="PR00147">
    <property type="entry name" value="DNAPHOTLYASE"/>
</dbReference>
<dbReference type="STRING" id="314256.OG2516_15279"/>
<proteinExistence type="inferred from homology"/>
<dbReference type="PROSITE" id="PS51645">
    <property type="entry name" value="PHR_CRY_ALPHA_BETA"/>
    <property type="match status" value="1"/>
</dbReference>
<evidence type="ECO:0000256" key="1">
    <source>
        <dbReference type="ARBA" id="ARBA00001932"/>
    </source>
</evidence>
<feature type="binding site" evidence="4">
    <location>
        <position position="270"/>
    </location>
    <ligand>
        <name>FAD</name>
        <dbReference type="ChEBI" id="CHEBI:57692"/>
    </ligand>
</feature>
<keyword evidence="2 4" id="KW-0285">Flavoprotein</keyword>
<feature type="binding site" evidence="4">
    <location>
        <begin position="235"/>
        <end position="239"/>
    </location>
    <ligand>
        <name>FAD</name>
        <dbReference type="ChEBI" id="CHEBI:57692"/>
    </ligand>
</feature>
<dbReference type="EMBL" id="AAOT01000013">
    <property type="protein sequence ID" value="EAR51338.1"/>
    <property type="molecule type" value="Genomic_DNA"/>
</dbReference>
<dbReference type="PANTHER" id="PTHR11455:SF9">
    <property type="entry name" value="CRYPTOCHROME CIRCADIAN CLOCK 5 ISOFORM X1"/>
    <property type="match status" value="1"/>
</dbReference>
<dbReference type="InterPro" id="IPR014729">
    <property type="entry name" value="Rossmann-like_a/b/a_fold"/>
</dbReference>
<dbReference type="GO" id="GO:0003677">
    <property type="term" value="F:DNA binding"/>
    <property type="evidence" value="ECO:0007669"/>
    <property type="project" value="TreeGrafter"/>
</dbReference>
<dbReference type="Pfam" id="PF03441">
    <property type="entry name" value="FAD_binding_7"/>
    <property type="match status" value="1"/>
</dbReference>
<name>Q2CFF7_OCEGH</name>
<dbReference type="GO" id="GO:0003904">
    <property type="term" value="F:deoxyribodipyrimidine photo-lyase activity"/>
    <property type="evidence" value="ECO:0007669"/>
    <property type="project" value="TreeGrafter"/>
</dbReference>
<sequence length="478" mass="52240">MAAEAILVWVRRELRLGDHPALAEAAATGRPVVPVFLCDETVEARGAAAQWRLGLGVAAFAEALAGAGSRLVLRRGGAAAALVALAREAEAGEVWWSRAHEPVAAALERDVAGALAAEGIGTRAFEGHVLFPPESVATKTGGYYKVYTPFWKSVRDRDVGTPLPPPKRLTAPGRWPESERLEAWGLGAEMRRGADVVAEHVVVGEAAAARRLERFVEERLADYPQARNRFDVEGTSGLSENLAVGEISARSCWQAGLMARDAGNPGAETFLKEVAWRDFAYHLLHHTPRLATDNWRPEWAAFPWNTDEDAPEVVAWQRGRTGVALVDAAMREMYVTGRMHNRGRMIVGSYLTKHLLSHWRIGQRWFDAHLTDWDPANNALGWQWVAGSGPDASPFFRVFNPDGQAEKFDPDGAYRRKWVAEGQDDPPATALAYFAAIPRKWSMSADDPYPQPVVGLAEGRARALAAYKGRQDADAAGG</sequence>
<gene>
    <name evidence="8" type="ORF">OG2516_15279</name>
</gene>
<evidence type="ECO:0000256" key="4">
    <source>
        <dbReference type="PIRSR" id="PIRSR602081-1"/>
    </source>
</evidence>
<comment type="similarity">
    <text evidence="6">Belongs to the DNA photolyase family.</text>
</comment>
<dbReference type="AlphaFoldDB" id="Q2CFF7"/>
<comment type="cofactor">
    <cofactor evidence="1">
        <name>(6R)-5,10-methylene-5,6,7,8-tetrahydrofolate</name>
        <dbReference type="ChEBI" id="CHEBI:15636"/>
    </cofactor>
</comment>
<accession>Q2CFF7</accession>
<evidence type="ECO:0000256" key="3">
    <source>
        <dbReference type="ARBA" id="ARBA00022827"/>
    </source>
</evidence>
<keyword evidence="6" id="KW-0157">Chromophore</keyword>
<dbReference type="SUPFAM" id="SSF52425">
    <property type="entry name" value="Cryptochrome/photolyase, N-terminal domain"/>
    <property type="match status" value="1"/>
</dbReference>
<dbReference type="PANTHER" id="PTHR11455">
    <property type="entry name" value="CRYPTOCHROME"/>
    <property type="match status" value="1"/>
</dbReference>
<evidence type="ECO:0000256" key="5">
    <source>
        <dbReference type="PIRSR" id="PIRSR602081-2"/>
    </source>
</evidence>
<protein>
    <submittedName>
        <fullName evidence="8">Deoxyribodipyrimidine photolyase</fullName>
    </submittedName>
</protein>
<dbReference type="Proteomes" id="UP000003635">
    <property type="component" value="Unassembled WGS sequence"/>
</dbReference>
<dbReference type="InterPro" id="IPR036155">
    <property type="entry name" value="Crypto/Photolyase_N_sf"/>
</dbReference>
<dbReference type="SUPFAM" id="SSF48173">
    <property type="entry name" value="Cryptochrome/photolyase FAD-binding domain"/>
    <property type="match status" value="1"/>
</dbReference>
<evidence type="ECO:0000256" key="2">
    <source>
        <dbReference type="ARBA" id="ARBA00022630"/>
    </source>
</evidence>
<organism evidence="8 9">
    <name type="scientific">Oceanicola granulosus (strain ATCC BAA-861 / DSM 15982 / KCTC 12143 / HTCC2516)</name>
    <dbReference type="NCBI Taxonomy" id="314256"/>
    <lineage>
        <taxon>Bacteria</taxon>
        <taxon>Pseudomonadati</taxon>
        <taxon>Pseudomonadota</taxon>
        <taxon>Alphaproteobacteria</taxon>
        <taxon>Rhodobacterales</taxon>
        <taxon>Roseobacteraceae</taxon>
        <taxon>Oceanicola</taxon>
    </lineage>
</organism>
<dbReference type="HOGENOM" id="CLU_010348_2_2_5"/>
<dbReference type="GO" id="GO:0071949">
    <property type="term" value="F:FAD binding"/>
    <property type="evidence" value="ECO:0007669"/>
    <property type="project" value="TreeGrafter"/>
</dbReference>
<keyword evidence="8" id="KW-0456">Lyase</keyword>
<dbReference type="InterPro" id="IPR002081">
    <property type="entry name" value="Cryptochrome/DNA_photolyase_1"/>
</dbReference>
<dbReference type="InterPro" id="IPR006050">
    <property type="entry name" value="DNA_photolyase_N"/>
</dbReference>
<dbReference type="Gene3D" id="3.40.50.620">
    <property type="entry name" value="HUPs"/>
    <property type="match status" value="1"/>
</dbReference>
<evidence type="ECO:0000313" key="8">
    <source>
        <dbReference type="EMBL" id="EAR51338.1"/>
    </source>
</evidence>
<dbReference type="eggNOG" id="COG0415">
    <property type="taxonomic scope" value="Bacteria"/>
</dbReference>
<feature type="domain" description="Photolyase/cryptochrome alpha/beta" evidence="7">
    <location>
        <begin position="4"/>
        <end position="130"/>
    </location>
</feature>
<dbReference type="Pfam" id="PF00875">
    <property type="entry name" value="DNA_photolyase"/>
    <property type="match status" value="1"/>
</dbReference>
<feature type="site" description="Electron transfer via tryptophanyl radical" evidence="5">
    <location>
        <position position="382"/>
    </location>
</feature>
<feature type="site" description="Electron transfer via tryptophanyl radical" evidence="5">
    <location>
        <position position="304"/>
    </location>
</feature>
<evidence type="ECO:0000259" key="7">
    <source>
        <dbReference type="PROSITE" id="PS51645"/>
    </source>
</evidence>
<evidence type="ECO:0000313" key="9">
    <source>
        <dbReference type="Proteomes" id="UP000003635"/>
    </source>
</evidence>
<keyword evidence="9" id="KW-1185">Reference proteome</keyword>
<keyword evidence="3 4" id="KW-0274">FAD</keyword>
<dbReference type="GO" id="GO:0009416">
    <property type="term" value="P:response to light stimulus"/>
    <property type="evidence" value="ECO:0007669"/>
    <property type="project" value="TreeGrafter"/>
</dbReference>
<evidence type="ECO:0000256" key="6">
    <source>
        <dbReference type="RuleBase" id="RU004182"/>
    </source>
</evidence>
<comment type="caution">
    <text evidence="8">The sequence shown here is derived from an EMBL/GenBank/DDBJ whole genome shotgun (WGS) entry which is preliminary data.</text>
</comment>
<dbReference type="Gene3D" id="1.25.40.80">
    <property type="match status" value="1"/>
</dbReference>